<dbReference type="SMART" id="SM00450">
    <property type="entry name" value="RHOD"/>
    <property type="match status" value="1"/>
</dbReference>
<dbReference type="PANTHER" id="PTHR24171">
    <property type="entry name" value="ANKYRIN REPEAT DOMAIN-CONTAINING PROTEIN 39-RELATED"/>
    <property type="match status" value="1"/>
</dbReference>
<dbReference type="SUPFAM" id="SSF48403">
    <property type="entry name" value="Ankyrin repeat"/>
    <property type="match status" value="1"/>
</dbReference>
<dbReference type="Pfam" id="PF00023">
    <property type="entry name" value="Ank"/>
    <property type="match status" value="1"/>
</dbReference>
<feature type="repeat" description="ANK" evidence="3">
    <location>
        <begin position="195"/>
        <end position="227"/>
    </location>
</feature>
<name>A0A858Q7V7_9GAMM</name>
<dbReference type="CDD" id="cd01444">
    <property type="entry name" value="GlpE_ST"/>
    <property type="match status" value="1"/>
</dbReference>
<keyword evidence="6" id="KW-1185">Reference proteome</keyword>
<gene>
    <name evidence="5" type="ORF">GNH96_07905</name>
</gene>
<keyword evidence="1" id="KW-0677">Repeat</keyword>
<proteinExistence type="predicted"/>
<dbReference type="SUPFAM" id="SSF52821">
    <property type="entry name" value="Rhodanese/Cell cycle control phosphatase"/>
    <property type="match status" value="1"/>
</dbReference>
<evidence type="ECO:0000256" key="3">
    <source>
        <dbReference type="PROSITE-ProRule" id="PRU00023"/>
    </source>
</evidence>
<dbReference type="InterPro" id="IPR001763">
    <property type="entry name" value="Rhodanese-like_dom"/>
</dbReference>
<feature type="domain" description="Rhodanese" evidence="4">
    <location>
        <begin position="15"/>
        <end position="103"/>
    </location>
</feature>
<dbReference type="PROSITE" id="PS50297">
    <property type="entry name" value="ANK_REP_REGION"/>
    <property type="match status" value="2"/>
</dbReference>
<dbReference type="InterPro" id="IPR036770">
    <property type="entry name" value="Ankyrin_rpt-contain_sf"/>
</dbReference>
<dbReference type="EMBL" id="CP046565">
    <property type="protein sequence ID" value="QJD29907.1"/>
    <property type="molecule type" value="Genomic_DNA"/>
</dbReference>
<dbReference type="InterPro" id="IPR002110">
    <property type="entry name" value="Ankyrin_rpt"/>
</dbReference>
<dbReference type="GO" id="GO:0004842">
    <property type="term" value="F:ubiquitin-protein transferase activity"/>
    <property type="evidence" value="ECO:0007669"/>
    <property type="project" value="TreeGrafter"/>
</dbReference>
<dbReference type="InterPro" id="IPR001307">
    <property type="entry name" value="Thiosulphate_STrfase_CS"/>
</dbReference>
<dbReference type="GO" id="GO:0004792">
    <property type="term" value="F:thiosulfate-cyanide sulfurtransferase activity"/>
    <property type="evidence" value="ECO:0007669"/>
    <property type="project" value="InterPro"/>
</dbReference>
<dbReference type="PROSITE" id="PS50088">
    <property type="entry name" value="ANK_REPEAT"/>
    <property type="match status" value="2"/>
</dbReference>
<protein>
    <submittedName>
        <fullName evidence="5">Rhodanese</fullName>
    </submittedName>
</protein>
<reference evidence="6" key="1">
    <citation type="submission" date="2019-12" db="EMBL/GenBank/DDBJ databases">
        <authorList>
            <person name="Awala S.I."/>
            <person name="Rhee S.K."/>
        </authorList>
    </citation>
    <scope>NUCLEOTIDE SEQUENCE [LARGE SCALE GENOMIC DNA]</scope>
    <source>
        <strain evidence="6">IM1</strain>
    </source>
</reference>
<dbReference type="GO" id="GO:0005737">
    <property type="term" value="C:cytoplasm"/>
    <property type="evidence" value="ECO:0007669"/>
    <property type="project" value="InterPro"/>
</dbReference>
<dbReference type="Pfam" id="PF13637">
    <property type="entry name" value="Ank_4"/>
    <property type="match status" value="1"/>
</dbReference>
<dbReference type="InterPro" id="IPR023695">
    <property type="entry name" value="Thiosulf_sulfurTrfase"/>
</dbReference>
<evidence type="ECO:0000259" key="4">
    <source>
        <dbReference type="PROSITE" id="PS50206"/>
    </source>
</evidence>
<evidence type="ECO:0000313" key="5">
    <source>
        <dbReference type="EMBL" id="QJD29907.1"/>
    </source>
</evidence>
<dbReference type="Gene3D" id="3.40.250.10">
    <property type="entry name" value="Rhodanese-like domain"/>
    <property type="match status" value="1"/>
</dbReference>
<evidence type="ECO:0000313" key="6">
    <source>
        <dbReference type="Proteomes" id="UP000503004"/>
    </source>
</evidence>
<evidence type="ECO:0000256" key="1">
    <source>
        <dbReference type="ARBA" id="ARBA00022737"/>
    </source>
</evidence>
<dbReference type="PROSITE" id="PS50206">
    <property type="entry name" value="RHODANESE_3"/>
    <property type="match status" value="1"/>
</dbReference>
<accession>A0A858Q7V7</accession>
<dbReference type="KEGG" id="metu:GNH96_07905"/>
<dbReference type="InterPro" id="IPR036873">
    <property type="entry name" value="Rhodanese-like_dom_sf"/>
</dbReference>
<organism evidence="5 6">
    <name type="scientific">Methylococcus geothermalis</name>
    <dbReference type="NCBI Taxonomy" id="2681310"/>
    <lineage>
        <taxon>Bacteria</taxon>
        <taxon>Pseudomonadati</taxon>
        <taxon>Pseudomonadota</taxon>
        <taxon>Gammaproteobacteria</taxon>
        <taxon>Methylococcales</taxon>
        <taxon>Methylococcaceae</taxon>
        <taxon>Methylococcus</taxon>
    </lineage>
</organism>
<evidence type="ECO:0000256" key="2">
    <source>
        <dbReference type="ARBA" id="ARBA00023043"/>
    </source>
</evidence>
<keyword evidence="2 3" id="KW-0040">ANK repeat</keyword>
<sequence>MYRRISTREAREVIATKAPLLLDLRDAGAYRHGHIPGALLFSDLNPLELRRTVPRDRPLLVYCYHGISSQDVAQMFADFGFGEVYSLDGGFEAWHGDTGVAEAEDPAGPLAGWLREQGFEAGEPNRQARGGWPLIKACQMGRADIVEALVAAGADLSVTDAYGNDALWAACYSENLPTLAVLLDAGIDPDRRNPSGATALIFAASSGRTEVVSFLLDRGADPGLRTEDDFTALDLAANAEILNLLRRAGGRDGHA</sequence>
<dbReference type="Gene3D" id="1.25.40.20">
    <property type="entry name" value="Ankyrin repeat-containing domain"/>
    <property type="match status" value="1"/>
</dbReference>
<feature type="repeat" description="ANK" evidence="3">
    <location>
        <begin position="129"/>
        <end position="161"/>
    </location>
</feature>
<dbReference type="GO" id="GO:0085020">
    <property type="term" value="P:protein K6-linked ubiquitination"/>
    <property type="evidence" value="ECO:0007669"/>
    <property type="project" value="TreeGrafter"/>
</dbReference>
<dbReference type="PROSITE" id="PS00380">
    <property type="entry name" value="RHODANESE_1"/>
    <property type="match status" value="1"/>
</dbReference>
<dbReference type="Pfam" id="PF00581">
    <property type="entry name" value="Rhodanese"/>
    <property type="match status" value="1"/>
</dbReference>
<dbReference type="PANTHER" id="PTHR24171:SF8">
    <property type="entry name" value="BRCA1-ASSOCIATED RING DOMAIN PROTEIN 1"/>
    <property type="match status" value="1"/>
</dbReference>
<dbReference type="AlphaFoldDB" id="A0A858Q7V7"/>
<dbReference type="Proteomes" id="UP000503004">
    <property type="component" value="Chromosome"/>
</dbReference>
<dbReference type="SMART" id="SM00248">
    <property type="entry name" value="ANK"/>
    <property type="match status" value="4"/>
</dbReference>